<dbReference type="SFLD" id="SFLDS00003">
    <property type="entry name" value="Haloacid_Dehalogenase"/>
    <property type="match status" value="1"/>
</dbReference>
<dbReference type="RefSeq" id="XP_024662845.1">
    <property type="nucleotide sequence ID" value="XM_024807077.1"/>
</dbReference>
<dbReference type="InterPro" id="IPR006439">
    <property type="entry name" value="HAD-SF_hydro_IA"/>
</dbReference>
<dbReference type="InterPro" id="IPR036412">
    <property type="entry name" value="HAD-like_sf"/>
</dbReference>
<dbReference type="GO" id="GO:0050308">
    <property type="term" value="F:sugar-phosphatase activity"/>
    <property type="evidence" value="ECO:0007669"/>
    <property type="project" value="TreeGrafter"/>
</dbReference>
<dbReference type="Gene3D" id="1.10.150.240">
    <property type="entry name" value="Putative phosphatase, domain 2"/>
    <property type="match status" value="1"/>
</dbReference>
<dbReference type="EMBL" id="NDIQ01000001">
    <property type="protein sequence ID" value="PRT52899.1"/>
    <property type="molecule type" value="Genomic_DNA"/>
</dbReference>
<keyword evidence="1" id="KW-0378">Hydrolase</keyword>
<dbReference type="Pfam" id="PF13419">
    <property type="entry name" value="HAD_2"/>
    <property type="match status" value="1"/>
</dbReference>
<dbReference type="InterPro" id="IPR051806">
    <property type="entry name" value="HAD-like_SPP"/>
</dbReference>
<accession>A0A2T0FD83</accession>
<dbReference type="Gene3D" id="3.40.50.1000">
    <property type="entry name" value="HAD superfamily/HAD-like"/>
    <property type="match status" value="1"/>
</dbReference>
<dbReference type="GeneID" id="36514268"/>
<dbReference type="SUPFAM" id="SSF56784">
    <property type="entry name" value="HAD-like"/>
    <property type="match status" value="1"/>
</dbReference>
<dbReference type="STRING" id="45607.A0A2T0FD83"/>
<dbReference type="AlphaFoldDB" id="A0A2T0FD83"/>
<dbReference type="PANTHER" id="PTHR43481:SF4">
    <property type="entry name" value="GLYCEROL-1-PHOSPHATE PHOSPHOHYDROLASE 1-RELATED"/>
    <property type="match status" value="1"/>
</dbReference>
<dbReference type="SFLD" id="SFLDG01129">
    <property type="entry name" value="C1.5:_HAD__Beta-PGM__Phosphata"/>
    <property type="match status" value="1"/>
</dbReference>
<dbReference type="NCBIfam" id="TIGR01509">
    <property type="entry name" value="HAD-SF-IA-v3"/>
    <property type="match status" value="1"/>
</dbReference>
<keyword evidence="2" id="KW-1185">Reference proteome</keyword>
<protein>
    <submittedName>
        <fullName evidence="1">Glycerol-1-phosphate phosphohydrolase 1</fullName>
    </submittedName>
</protein>
<sequence length="245" mass="26922">MSATTSSKYFTQITSTHPEAHEVEISTSGCLFDLDGTLMLSTDCVEAFWRDFGATYDIDAEELLRTSHGRRTLDILRMWKPELANKEMSAKFEATIPQRWKHIAKPVPGVHKFLSELPASQWGIVTSGTTVMATSWLSDFLEITPPEVFVTAEHIVEGKPHPEGYMKGHKDLDLAHHFLVFEDAPAGIRAGKDAGAFVVGMATTYGADKVKAAGADIVIPDLTHIRVKSWDAETGVLKLAVTNPL</sequence>
<name>A0A2T0FD83_9ASCO</name>
<organism evidence="1 2">
    <name type="scientific">Wickerhamiella sorbophila</name>
    <dbReference type="NCBI Taxonomy" id="45607"/>
    <lineage>
        <taxon>Eukaryota</taxon>
        <taxon>Fungi</taxon>
        <taxon>Dikarya</taxon>
        <taxon>Ascomycota</taxon>
        <taxon>Saccharomycotina</taxon>
        <taxon>Dipodascomycetes</taxon>
        <taxon>Dipodascales</taxon>
        <taxon>Trichomonascaceae</taxon>
        <taxon>Wickerhamiella</taxon>
    </lineage>
</organism>
<gene>
    <name evidence="1" type="ORF">B9G98_00519</name>
</gene>
<dbReference type="OrthoDB" id="40579at2759"/>
<dbReference type="InterPro" id="IPR023198">
    <property type="entry name" value="PGP-like_dom2"/>
</dbReference>
<dbReference type="InterPro" id="IPR041492">
    <property type="entry name" value="HAD_2"/>
</dbReference>
<proteinExistence type="predicted"/>
<dbReference type="Proteomes" id="UP000238350">
    <property type="component" value="Unassembled WGS sequence"/>
</dbReference>
<reference evidence="1 2" key="1">
    <citation type="submission" date="2017-04" db="EMBL/GenBank/DDBJ databases">
        <title>Genome sequencing of [Candida] sorbophila.</title>
        <authorList>
            <person name="Ahn J.O."/>
        </authorList>
    </citation>
    <scope>NUCLEOTIDE SEQUENCE [LARGE SCALE GENOMIC DNA]</scope>
    <source>
        <strain evidence="1 2">DS02</strain>
    </source>
</reference>
<evidence type="ECO:0000313" key="2">
    <source>
        <dbReference type="Proteomes" id="UP000238350"/>
    </source>
</evidence>
<evidence type="ECO:0000313" key="1">
    <source>
        <dbReference type="EMBL" id="PRT52899.1"/>
    </source>
</evidence>
<dbReference type="PANTHER" id="PTHR43481">
    <property type="entry name" value="FRUCTOSE-1-PHOSPHATE PHOSPHATASE"/>
    <property type="match status" value="1"/>
</dbReference>
<comment type="caution">
    <text evidence="1">The sequence shown here is derived from an EMBL/GenBank/DDBJ whole genome shotgun (WGS) entry which is preliminary data.</text>
</comment>
<dbReference type="InterPro" id="IPR023214">
    <property type="entry name" value="HAD_sf"/>
</dbReference>